<feature type="transmembrane region" description="Helical" evidence="1">
    <location>
        <begin position="99"/>
        <end position="118"/>
    </location>
</feature>
<feature type="transmembrane region" description="Helical" evidence="1">
    <location>
        <begin position="12"/>
        <end position="37"/>
    </location>
</feature>
<keyword evidence="1" id="KW-0472">Membrane</keyword>
<dbReference type="Proteomes" id="UP000014680">
    <property type="component" value="Unassembled WGS sequence"/>
</dbReference>
<dbReference type="GeneID" id="14888313"/>
<evidence type="ECO:0000313" key="3">
    <source>
        <dbReference type="Proteomes" id="UP000014680"/>
    </source>
</evidence>
<protein>
    <submittedName>
        <fullName evidence="2">Uncharacterized protein</fullName>
    </submittedName>
</protein>
<dbReference type="AlphaFoldDB" id="A0A0A1U4W7"/>
<dbReference type="KEGG" id="eiv:EIN_287140"/>
<gene>
    <name evidence="2" type="ORF">EIN_287140</name>
</gene>
<accession>A0A0A1U4W7</accession>
<evidence type="ECO:0000313" key="2">
    <source>
        <dbReference type="EMBL" id="ELP89338.1"/>
    </source>
</evidence>
<name>A0A0A1U4W7_ENTIV</name>
<keyword evidence="1" id="KW-1133">Transmembrane helix</keyword>
<dbReference type="VEuPathDB" id="AmoebaDB:EIN_287140"/>
<keyword evidence="1" id="KW-0812">Transmembrane</keyword>
<dbReference type="RefSeq" id="XP_004256109.1">
    <property type="nucleotide sequence ID" value="XM_004256061.1"/>
</dbReference>
<keyword evidence="3" id="KW-1185">Reference proteome</keyword>
<reference evidence="2 3" key="1">
    <citation type="submission" date="2012-10" db="EMBL/GenBank/DDBJ databases">
        <authorList>
            <person name="Zafar N."/>
            <person name="Inman J."/>
            <person name="Hall N."/>
            <person name="Lorenzi H."/>
            <person name="Caler E."/>
        </authorList>
    </citation>
    <scope>NUCLEOTIDE SEQUENCE [LARGE SCALE GENOMIC DNA]</scope>
    <source>
        <strain evidence="2 3">IP1</strain>
    </source>
</reference>
<feature type="transmembrane region" description="Helical" evidence="1">
    <location>
        <begin position="72"/>
        <end position="93"/>
    </location>
</feature>
<organism evidence="2 3">
    <name type="scientific">Entamoeba invadens IP1</name>
    <dbReference type="NCBI Taxonomy" id="370355"/>
    <lineage>
        <taxon>Eukaryota</taxon>
        <taxon>Amoebozoa</taxon>
        <taxon>Evosea</taxon>
        <taxon>Archamoebae</taxon>
        <taxon>Mastigamoebida</taxon>
        <taxon>Entamoebidae</taxon>
        <taxon>Entamoeba</taxon>
    </lineage>
</organism>
<dbReference type="EMBL" id="KB206647">
    <property type="protein sequence ID" value="ELP89338.1"/>
    <property type="molecule type" value="Genomic_DNA"/>
</dbReference>
<evidence type="ECO:0000256" key="1">
    <source>
        <dbReference type="SAM" id="Phobius"/>
    </source>
</evidence>
<proteinExistence type="predicted"/>
<sequence length="181" mass="20224">MASPNSLNYSSGIVSICLYFCYWYLYHLVAFPILVCISMKYFDDGTDEKYFCDGHIYSGNIELGVIINGFECMCGVFPSIVFSTCFTLIYQIAFGGSGMSYIIAFVPVIVLVGCVLLCSDCNCCFITSYEMCPLLCPDWCGCVKTICCCTCTTCGYSDPIHTTMYYDVNAYHHQIIGYDLI</sequence>